<dbReference type="RefSeq" id="XP_009264455.1">
    <property type="nucleotide sequence ID" value="XM_009266180.1"/>
</dbReference>
<keyword evidence="6" id="KW-0460">Magnesium</keyword>
<evidence type="ECO:0000256" key="6">
    <source>
        <dbReference type="RuleBase" id="RU367024"/>
    </source>
</evidence>
<name>I6ZIB0_ENCRO</name>
<keyword evidence="9" id="KW-1185">Reference proteome</keyword>
<reference evidence="8 9" key="1">
    <citation type="journal article" date="2012" name="Proc. Natl. Acad. Sci. U.S.A.">
        <title>Gain and loss of multiple functionally related, horizontally transferred genes in the reduced genomes of two microsporidian parasites.</title>
        <authorList>
            <person name="Pombert J.-F."/>
            <person name="Selman M."/>
            <person name="Burki F."/>
            <person name="Bardell F.T."/>
            <person name="Farinelli L."/>
            <person name="Solter L.F."/>
            <person name="Whitman D.W."/>
            <person name="Weiss L.M."/>
            <person name="Corradi N."/>
            <person name="Keeling P.J."/>
        </authorList>
    </citation>
    <scope>NUCLEOTIDE SEQUENCE [LARGE SCALE GENOMIC DNA]</scope>
    <source>
        <strain evidence="8 9">SJ-2008</strain>
    </source>
</reference>
<dbReference type="Pfam" id="PF00692">
    <property type="entry name" value="dUTPase"/>
    <property type="match status" value="1"/>
</dbReference>
<evidence type="ECO:0000313" key="9">
    <source>
        <dbReference type="Proteomes" id="UP000010094"/>
    </source>
</evidence>
<dbReference type="PANTHER" id="PTHR11241">
    <property type="entry name" value="DEOXYURIDINE 5'-TRIPHOSPHATE NUCLEOTIDOHYDROLASE"/>
    <property type="match status" value="1"/>
</dbReference>
<dbReference type="SUPFAM" id="SSF51283">
    <property type="entry name" value="dUTPase-like"/>
    <property type="match status" value="1"/>
</dbReference>
<dbReference type="InterPro" id="IPR033704">
    <property type="entry name" value="dUTPase_trimeric"/>
</dbReference>
<evidence type="ECO:0000259" key="7">
    <source>
        <dbReference type="Pfam" id="PF00692"/>
    </source>
</evidence>
<dbReference type="OrthoDB" id="10261072at2759"/>
<dbReference type="GO" id="GO:0004170">
    <property type="term" value="F:dUTP diphosphatase activity"/>
    <property type="evidence" value="ECO:0007669"/>
    <property type="project" value="UniProtKB-UniRule"/>
</dbReference>
<proteinExistence type="inferred from homology"/>
<dbReference type="GO" id="GO:0006226">
    <property type="term" value="P:dUMP biosynthetic process"/>
    <property type="evidence" value="ECO:0007669"/>
    <property type="project" value="UniProtKB-UniRule"/>
</dbReference>
<evidence type="ECO:0000256" key="4">
    <source>
        <dbReference type="ARBA" id="ARBA00022801"/>
    </source>
</evidence>
<accession>I6ZIB0</accession>
<dbReference type="VEuPathDB" id="MicrosporidiaDB:EROM_050250"/>
<dbReference type="InterPro" id="IPR036157">
    <property type="entry name" value="dUTPase-like_sf"/>
</dbReference>
<dbReference type="KEGG" id="ero:EROM_050250"/>
<dbReference type="InterPro" id="IPR029054">
    <property type="entry name" value="dUTPase-like"/>
</dbReference>
<dbReference type="AlphaFoldDB" id="I6ZIB0"/>
<gene>
    <name evidence="8" type="ordered locus">EROM_050250</name>
</gene>
<dbReference type="GO" id="GO:0046081">
    <property type="term" value="P:dUTP catabolic process"/>
    <property type="evidence" value="ECO:0007669"/>
    <property type="project" value="UniProtKB-UniRule"/>
</dbReference>
<evidence type="ECO:0000256" key="1">
    <source>
        <dbReference type="ARBA" id="ARBA00005142"/>
    </source>
</evidence>
<comment type="catalytic activity">
    <reaction evidence="6">
        <text>dUTP + H2O = dUMP + diphosphate + H(+)</text>
        <dbReference type="Rhea" id="RHEA:10248"/>
        <dbReference type="ChEBI" id="CHEBI:15377"/>
        <dbReference type="ChEBI" id="CHEBI:15378"/>
        <dbReference type="ChEBI" id="CHEBI:33019"/>
        <dbReference type="ChEBI" id="CHEBI:61555"/>
        <dbReference type="ChEBI" id="CHEBI:246422"/>
        <dbReference type="EC" id="3.6.1.23"/>
    </reaction>
</comment>
<evidence type="ECO:0000313" key="8">
    <source>
        <dbReference type="EMBL" id="AFN82958.1"/>
    </source>
</evidence>
<feature type="domain" description="dUTPase-like" evidence="7">
    <location>
        <begin position="24"/>
        <end position="111"/>
    </location>
</feature>
<keyword evidence="4 6" id="KW-0378">Hydrolase</keyword>
<evidence type="ECO:0000256" key="3">
    <source>
        <dbReference type="ARBA" id="ARBA00011233"/>
    </source>
</evidence>
<comment type="cofactor">
    <cofactor evidence="6">
        <name>Mg(2+)</name>
        <dbReference type="ChEBI" id="CHEBI:18420"/>
    </cofactor>
</comment>
<dbReference type="GeneID" id="20521257"/>
<dbReference type="CDD" id="cd07557">
    <property type="entry name" value="trimeric_dUTPase"/>
    <property type="match status" value="1"/>
</dbReference>
<dbReference type="UniPathway" id="UPA00610">
    <property type="reaction ID" value="UER00666"/>
</dbReference>
<comment type="similarity">
    <text evidence="2 6">Belongs to the dUTPase family.</text>
</comment>
<protein>
    <recommendedName>
        <fullName evidence="6">Deoxyuridine 5'-triphosphate nucleotidohydrolase</fullName>
        <shortName evidence="6">dUTPase</shortName>
        <ecNumber evidence="6">3.6.1.23</ecNumber>
    </recommendedName>
    <alternativeName>
        <fullName evidence="6">dUTP pyrophosphatase</fullName>
    </alternativeName>
</protein>
<sequence length="121" mass="13566">MLEEEIKMKVLDGAKMPQLTNGAYKLYSSSSGRVPSRSGARIPAGFMMKIPKYYFGKIQSTRIKKLGGVVDSDYRGEICVLVYNDTDEDFVYEKGDEIGEMVICKISMPDIKEDIGNRVPL</sequence>
<evidence type="ECO:0000256" key="5">
    <source>
        <dbReference type="ARBA" id="ARBA00023080"/>
    </source>
</evidence>
<keyword evidence="5 6" id="KW-0546">Nucleotide metabolism</keyword>
<dbReference type="PANTHER" id="PTHR11241:SF0">
    <property type="entry name" value="DEOXYURIDINE 5'-TRIPHOSPHATE NUCLEOTIDOHYDROLASE"/>
    <property type="match status" value="1"/>
</dbReference>
<dbReference type="InterPro" id="IPR008181">
    <property type="entry name" value="dUTPase"/>
</dbReference>
<dbReference type="EC" id="3.6.1.23" evidence="6"/>
<dbReference type="Gene3D" id="2.70.40.10">
    <property type="match status" value="1"/>
</dbReference>
<comment type="subunit">
    <text evidence="3 6">Homotrimer.</text>
</comment>
<comment type="function">
    <text evidence="6">Involved in nucleotide metabolism via production of dUMP, the immediate precursor of thymidine nucleotides, and decreases the intracellular concentration of dUTP so that uracil cannot be incorporated into DNA.</text>
</comment>
<dbReference type="GO" id="GO:0000287">
    <property type="term" value="F:magnesium ion binding"/>
    <property type="evidence" value="ECO:0007669"/>
    <property type="project" value="UniProtKB-UniRule"/>
</dbReference>
<organism evidence="8 9">
    <name type="scientific">Encephalitozoon romaleae (strain SJ-2008)</name>
    <name type="common">Microsporidian parasite</name>
    <dbReference type="NCBI Taxonomy" id="1178016"/>
    <lineage>
        <taxon>Eukaryota</taxon>
        <taxon>Fungi</taxon>
        <taxon>Fungi incertae sedis</taxon>
        <taxon>Microsporidia</taxon>
        <taxon>Unikaryonidae</taxon>
        <taxon>Encephalitozoon</taxon>
    </lineage>
</organism>
<dbReference type="Proteomes" id="UP000010094">
    <property type="component" value="Chromosome V"/>
</dbReference>
<dbReference type="EMBL" id="CP003522">
    <property type="protein sequence ID" value="AFN82958.1"/>
    <property type="molecule type" value="Genomic_DNA"/>
</dbReference>
<comment type="pathway">
    <text evidence="1 6">Pyrimidine metabolism; dUMP biosynthesis; dUMP from dCTP (dUTP route): step 2/2.</text>
</comment>
<dbReference type="HOGENOM" id="CLU_165612_0_0_1"/>
<evidence type="ECO:0000256" key="2">
    <source>
        <dbReference type="ARBA" id="ARBA00006581"/>
    </source>
</evidence>
<keyword evidence="6" id="KW-0479">Metal-binding</keyword>